<dbReference type="GO" id="GO:0046872">
    <property type="term" value="F:metal ion binding"/>
    <property type="evidence" value="ECO:0007669"/>
    <property type="project" value="UniProtKB-KW"/>
</dbReference>
<comment type="similarity">
    <text evidence="3">Belongs to the HARBI1 family.</text>
</comment>
<evidence type="ECO:0000259" key="9">
    <source>
        <dbReference type="Pfam" id="PF13359"/>
    </source>
</evidence>
<proteinExistence type="inferred from homology"/>
<evidence type="ECO:0000256" key="3">
    <source>
        <dbReference type="ARBA" id="ARBA00006958"/>
    </source>
</evidence>
<dbReference type="Proteomes" id="UP000472262">
    <property type="component" value="Unassembled WGS sequence"/>
</dbReference>
<keyword evidence="11" id="KW-1185">Reference proteome</keyword>
<evidence type="ECO:0000313" key="11">
    <source>
        <dbReference type="Proteomes" id="UP000472262"/>
    </source>
</evidence>
<dbReference type="InterPro" id="IPR045249">
    <property type="entry name" value="HARBI1-like"/>
</dbReference>
<dbReference type="InterPro" id="IPR027806">
    <property type="entry name" value="HARBI1_dom"/>
</dbReference>
<keyword evidence="4" id="KW-0540">Nuclease</keyword>
<evidence type="ECO:0000313" key="10">
    <source>
        <dbReference type="Ensembl" id="ENSSGRP00000007913.1"/>
    </source>
</evidence>
<dbReference type="GO" id="GO:0005634">
    <property type="term" value="C:nucleus"/>
    <property type="evidence" value="ECO:0007669"/>
    <property type="project" value="UniProtKB-SubCell"/>
</dbReference>
<keyword evidence="7" id="KW-0539">Nucleus</keyword>
<reference evidence="10" key="1">
    <citation type="submission" date="2025-08" db="UniProtKB">
        <authorList>
            <consortium name="Ensembl"/>
        </authorList>
    </citation>
    <scope>IDENTIFICATION</scope>
</reference>
<evidence type="ECO:0000256" key="5">
    <source>
        <dbReference type="ARBA" id="ARBA00022723"/>
    </source>
</evidence>
<name>A0A672K966_SINGR</name>
<evidence type="ECO:0000256" key="7">
    <source>
        <dbReference type="ARBA" id="ARBA00023242"/>
    </source>
</evidence>
<evidence type="ECO:0000256" key="6">
    <source>
        <dbReference type="ARBA" id="ARBA00022801"/>
    </source>
</evidence>
<evidence type="ECO:0000256" key="4">
    <source>
        <dbReference type="ARBA" id="ARBA00022722"/>
    </source>
</evidence>
<keyword evidence="5" id="KW-0479">Metal-binding</keyword>
<dbReference type="PANTHER" id="PTHR22930:SF269">
    <property type="entry name" value="NUCLEASE HARBI1-LIKE PROTEIN"/>
    <property type="match status" value="1"/>
</dbReference>
<comment type="cofactor">
    <cofactor evidence="1">
        <name>a divalent metal cation</name>
        <dbReference type="ChEBI" id="CHEBI:60240"/>
    </cofactor>
</comment>
<evidence type="ECO:0000256" key="8">
    <source>
        <dbReference type="SAM" id="MobiDB-lite"/>
    </source>
</evidence>
<dbReference type="Ensembl" id="ENSSGRT00000008638.1">
    <property type="protein sequence ID" value="ENSSGRP00000007913.1"/>
    <property type="gene ID" value="ENSSGRG00000005415.1"/>
</dbReference>
<dbReference type="GO" id="GO:0016787">
    <property type="term" value="F:hydrolase activity"/>
    <property type="evidence" value="ECO:0007669"/>
    <property type="project" value="UniProtKB-KW"/>
</dbReference>
<accession>A0A672K966</accession>
<reference evidence="10" key="2">
    <citation type="submission" date="2025-09" db="UniProtKB">
        <authorList>
            <consortium name="Ensembl"/>
        </authorList>
    </citation>
    <scope>IDENTIFICATION</scope>
</reference>
<feature type="domain" description="DDE Tnp4" evidence="9">
    <location>
        <begin position="134"/>
        <end position="270"/>
    </location>
</feature>
<dbReference type="InParanoid" id="A0A672K966"/>
<sequence length="331" mass="38348">MLSTAMSSQSSFFVLFRRDDQSGFRQFFHMYVEHFNHLLELVAPFITKQSTQLRQPISGRDRLSITLRYLATGESFSSLSFQYYVGRSTVGVNVKETCKMLHHVLKNDYLKEFCFEHYLHLLALEYYYTQIALDGKHITILPPSNSGSTFRNYKCQYRFLYAHIGTQGRVSDGGVYAHCDLKEAMDRNVLNIPPDQHLPGTDTVMPFIFVANEAFPLQKHLMKPYPFRHLVHDQRVFNYRLLRARCVIENAFGILANRWRVFLTTIPLHPVSMITLADTPQTPTSPLDATLPSVPASRDRNGPRTAKEQRDKLKDYFVSAARSECWQEYML</sequence>
<organism evidence="10 11">
    <name type="scientific">Sinocyclocheilus grahami</name>
    <name type="common">Dianchi golden-line fish</name>
    <name type="synonym">Barbus grahami</name>
    <dbReference type="NCBI Taxonomy" id="75366"/>
    <lineage>
        <taxon>Eukaryota</taxon>
        <taxon>Metazoa</taxon>
        <taxon>Chordata</taxon>
        <taxon>Craniata</taxon>
        <taxon>Vertebrata</taxon>
        <taxon>Euteleostomi</taxon>
        <taxon>Actinopterygii</taxon>
        <taxon>Neopterygii</taxon>
        <taxon>Teleostei</taxon>
        <taxon>Ostariophysi</taxon>
        <taxon>Cypriniformes</taxon>
        <taxon>Cyprinidae</taxon>
        <taxon>Cyprininae</taxon>
        <taxon>Sinocyclocheilus</taxon>
    </lineage>
</organism>
<keyword evidence="6" id="KW-0378">Hydrolase</keyword>
<protein>
    <recommendedName>
        <fullName evidence="9">DDE Tnp4 domain-containing protein</fullName>
    </recommendedName>
</protein>
<dbReference type="OMA" id="TTESEWR"/>
<feature type="compositionally biased region" description="Basic and acidic residues" evidence="8">
    <location>
        <begin position="297"/>
        <end position="309"/>
    </location>
</feature>
<feature type="region of interest" description="Disordered" evidence="8">
    <location>
        <begin position="279"/>
        <end position="309"/>
    </location>
</feature>
<dbReference type="GO" id="GO:0004518">
    <property type="term" value="F:nuclease activity"/>
    <property type="evidence" value="ECO:0007669"/>
    <property type="project" value="UniProtKB-KW"/>
</dbReference>
<comment type="subcellular location">
    <subcellularLocation>
        <location evidence="2">Nucleus</location>
    </subcellularLocation>
</comment>
<dbReference type="Pfam" id="PF13359">
    <property type="entry name" value="DDE_Tnp_4"/>
    <property type="match status" value="1"/>
</dbReference>
<dbReference type="AlphaFoldDB" id="A0A672K966"/>
<evidence type="ECO:0000256" key="1">
    <source>
        <dbReference type="ARBA" id="ARBA00001968"/>
    </source>
</evidence>
<evidence type="ECO:0000256" key="2">
    <source>
        <dbReference type="ARBA" id="ARBA00004123"/>
    </source>
</evidence>
<dbReference type="PANTHER" id="PTHR22930">
    <property type="match status" value="1"/>
</dbReference>